<protein>
    <submittedName>
        <fullName evidence="1">Helix-turn-helix domain-containing protein</fullName>
    </submittedName>
</protein>
<proteinExistence type="predicted"/>
<dbReference type="RefSeq" id="WP_367167858.1">
    <property type="nucleotide sequence ID" value="NZ_JBFKZN010000006.1"/>
</dbReference>
<comment type="caution">
    <text evidence="1">The sequence shown here is derived from an EMBL/GenBank/DDBJ whole genome shotgun (WGS) entry which is preliminary data.</text>
</comment>
<sequence length="286" mass="32745">MRTDNIEHKTLFSIPEPSFSNVVALRKPLPPQRKITGHKQTDAYLWVLEVIQLNEPAHLQAAEDALAKLTISPKEAQQRYSDHLMKSGAHPFQIVFGTMSMDNPAKAIKAAKSAIEEASRVRSLFGSYEQALENTEAENLMLVGKIAAAYEGLWGWNEEEKEQGWMDGGRSMEIDKLRKEMSKGFADQLPQPHTLSDVVREYEYWSWLCSLRDRAAKELGDTYGDYERRYIYDREDYLENLLTIIRPVTRQEAIEVCRWVLANERFEIGGGDTDKIMLNLVGECEV</sequence>
<accession>A0ABV3N3H7</accession>
<evidence type="ECO:0000313" key="1">
    <source>
        <dbReference type="EMBL" id="MEW5290313.1"/>
    </source>
</evidence>
<gene>
    <name evidence="1" type="ORF">ABW286_14155</name>
</gene>
<keyword evidence="2" id="KW-1185">Reference proteome</keyword>
<reference evidence="1 2" key="1">
    <citation type="submission" date="2024-07" db="EMBL/GenBank/DDBJ databases">
        <authorList>
            <person name="Dulla G.F.J."/>
            <person name="Delorm J.G."/>
        </authorList>
    </citation>
    <scope>NUCLEOTIDE SEQUENCE [LARGE SCALE GENOMIC DNA]</scope>
    <source>
        <strain evidence="1 2">JGD 233</strain>
    </source>
</reference>
<evidence type="ECO:0000313" key="2">
    <source>
        <dbReference type="Proteomes" id="UP001554567"/>
    </source>
</evidence>
<name>A0ABV3N3H7_9GAMM</name>
<organism evidence="1 2">
    <name type="scientific">Erwinia papayae</name>
    <dbReference type="NCBI Taxonomy" id="206499"/>
    <lineage>
        <taxon>Bacteria</taxon>
        <taxon>Pseudomonadati</taxon>
        <taxon>Pseudomonadota</taxon>
        <taxon>Gammaproteobacteria</taxon>
        <taxon>Enterobacterales</taxon>
        <taxon>Erwiniaceae</taxon>
        <taxon>Erwinia</taxon>
    </lineage>
</organism>
<dbReference type="EMBL" id="JBFKZN010000006">
    <property type="protein sequence ID" value="MEW5290313.1"/>
    <property type="molecule type" value="Genomic_DNA"/>
</dbReference>
<dbReference type="Proteomes" id="UP001554567">
    <property type="component" value="Unassembled WGS sequence"/>
</dbReference>